<feature type="transmembrane region" description="Helical" evidence="1">
    <location>
        <begin position="6"/>
        <end position="30"/>
    </location>
</feature>
<gene>
    <name evidence="3" type="ORF">TM448B01398_0003</name>
</gene>
<evidence type="ECO:0000259" key="2">
    <source>
        <dbReference type="Pfam" id="PF18902"/>
    </source>
</evidence>
<feature type="domain" description="DUF5658" evidence="2">
    <location>
        <begin position="14"/>
        <end position="105"/>
    </location>
</feature>
<dbReference type="AlphaFoldDB" id="A0A6M3XPT6"/>
<organism evidence="3">
    <name type="scientific">viral metagenome</name>
    <dbReference type="NCBI Taxonomy" id="1070528"/>
    <lineage>
        <taxon>unclassified sequences</taxon>
        <taxon>metagenomes</taxon>
        <taxon>organismal metagenomes</taxon>
    </lineage>
</organism>
<keyword evidence="1" id="KW-0812">Transmembrane</keyword>
<feature type="transmembrane region" description="Helical" evidence="1">
    <location>
        <begin position="51"/>
        <end position="74"/>
    </location>
</feature>
<dbReference type="InterPro" id="IPR043717">
    <property type="entry name" value="DUF5658"/>
</dbReference>
<evidence type="ECO:0000313" key="3">
    <source>
        <dbReference type="EMBL" id="QJH98793.1"/>
    </source>
</evidence>
<keyword evidence="1" id="KW-0472">Membrane</keyword>
<accession>A0A6M3XPT6</accession>
<evidence type="ECO:0000256" key="1">
    <source>
        <dbReference type="SAM" id="Phobius"/>
    </source>
</evidence>
<dbReference type="Pfam" id="PF18902">
    <property type="entry name" value="DUF5658"/>
    <property type="match status" value="1"/>
</dbReference>
<keyword evidence="1" id="KW-1133">Transmembrane helix</keyword>
<dbReference type="EMBL" id="MT144753">
    <property type="protein sequence ID" value="QJH98793.1"/>
    <property type="molecule type" value="Genomic_DNA"/>
</dbReference>
<name>A0A6M3XPT6_9ZZZZ</name>
<reference evidence="3" key="1">
    <citation type="submission" date="2020-03" db="EMBL/GenBank/DDBJ databases">
        <title>The deep terrestrial virosphere.</title>
        <authorList>
            <person name="Holmfeldt K."/>
            <person name="Nilsson E."/>
            <person name="Simone D."/>
            <person name="Lopez-Fernandez M."/>
            <person name="Wu X."/>
            <person name="de Brujin I."/>
            <person name="Lundin D."/>
            <person name="Andersson A."/>
            <person name="Bertilsson S."/>
            <person name="Dopson M."/>
        </authorList>
    </citation>
    <scope>NUCLEOTIDE SEQUENCE</scope>
    <source>
        <strain evidence="3">TM448B01398</strain>
    </source>
</reference>
<feature type="transmembrane region" description="Helical" evidence="1">
    <location>
        <begin position="86"/>
        <end position="105"/>
    </location>
</feature>
<proteinExistence type="predicted"/>
<sequence>MSPAEITFIFLSCILCALNAGDIITTHLIFKTAPSPRERNPLLAKIVKKGSSFVSPLTVIKLASVGLLIGASWFGMKHLAWGDYVALVGLAFVNGWYAAIVAGNLDEYLSL</sequence>
<protein>
    <recommendedName>
        <fullName evidence="2">DUF5658 domain-containing protein</fullName>
    </recommendedName>
</protein>